<keyword evidence="2" id="KW-0175">Coiled coil</keyword>
<evidence type="ECO:0000313" key="5">
    <source>
        <dbReference type="EMBL" id="CCG53881.1"/>
    </source>
</evidence>
<dbReference type="EMBL" id="HE774682">
    <property type="protein sequence ID" value="CCG53881.1"/>
    <property type="molecule type" value="Genomic_DNA"/>
</dbReference>
<keyword evidence="6" id="KW-1185">Reference proteome</keyword>
<dbReference type="Pfam" id="PF24850">
    <property type="entry name" value="CC_BshC"/>
    <property type="match status" value="1"/>
</dbReference>
<comment type="similarity">
    <text evidence="2">Belongs to the BshC family.</text>
</comment>
<name>H8XUV3_FLAIG</name>
<dbReference type="NCBIfam" id="TIGR03998">
    <property type="entry name" value="thiol_BshC"/>
    <property type="match status" value="1"/>
</dbReference>
<dbReference type="KEGG" id="fin:KQS_09750"/>
<dbReference type="PATRIC" id="fig|1094466.5.peg.1915"/>
<dbReference type="RefSeq" id="WP_014389000.1">
    <property type="nucleotide sequence ID" value="NC_017025.1"/>
</dbReference>
<dbReference type="GO" id="GO:0016874">
    <property type="term" value="F:ligase activity"/>
    <property type="evidence" value="ECO:0007669"/>
    <property type="project" value="UniProtKB-UniRule"/>
</dbReference>
<dbReference type="InterPro" id="IPR011199">
    <property type="entry name" value="Bacillithiol_biosynth_BshC"/>
</dbReference>
<dbReference type="EC" id="6.-.-.-" evidence="2"/>
<reference evidence="5 6" key="1">
    <citation type="journal article" date="2012" name="J. Bacteriol.">
        <title>Complete Genome Sequence of Flavobacterium indicum GPSTA100-9T, Isolated from Warm Spring Water.</title>
        <authorList>
            <person name="Barbier P."/>
            <person name="Houel A."/>
            <person name="Loux V."/>
            <person name="Poulain J."/>
            <person name="Bernardet J.F."/>
            <person name="Touchon M."/>
            <person name="Duchaud E."/>
        </authorList>
    </citation>
    <scope>NUCLEOTIDE SEQUENCE [LARGE SCALE GENOMIC DNA]</scope>
    <source>
        <strain evidence="6">DSM 17447 / CIP 109464 / GPTSA100-9</strain>
    </source>
</reference>
<gene>
    <name evidence="2" type="primary">bshC</name>
    <name evidence="5" type="ordered locus">KQS_09750</name>
</gene>
<dbReference type="AlphaFoldDB" id="H8XUV3"/>
<protein>
    <recommendedName>
        <fullName evidence="2">Putative cysteine ligase BshC</fullName>
        <ecNumber evidence="2">6.-.-.-</ecNumber>
    </recommendedName>
</protein>
<dbReference type="InterPro" id="IPR055398">
    <property type="entry name" value="Rossmann-like_BshC"/>
</dbReference>
<dbReference type="STRING" id="1094466.KQS_09750"/>
<dbReference type="OrthoDB" id="9765151at2"/>
<evidence type="ECO:0000259" key="3">
    <source>
        <dbReference type="Pfam" id="PF10079"/>
    </source>
</evidence>
<dbReference type="Proteomes" id="UP000007599">
    <property type="component" value="Chromosome I"/>
</dbReference>
<accession>H8XUV3</accession>
<evidence type="ECO:0000313" key="6">
    <source>
        <dbReference type="Proteomes" id="UP000007599"/>
    </source>
</evidence>
<feature type="coiled-coil region" evidence="2">
    <location>
        <begin position="456"/>
        <end position="484"/>
    </location>
</feature>
<keyword evidence="1 2" id="KW-0436">Ligase</keyword>
<dbReference type="Pfam" id="PF10079">
    <property type="entry name" value="Rossmann-like_BshC"/>
    <property type="match status" value="1"/>
</dbReference>
<proteinExistence type="inferred from homology"/>
<sequence length="526" mass="61046">MPSDCITFQESGYFSNLIVDYLNQNSNLNSLYNFSPSIENYKLQIDLKRQNYNHNNRKTLVETLKKQYDSISISEQTKRNIELLGKENTYTITTGHQLNLFTGPLYFIYKIVSTINTVKALQIKYPEFNFVPIYWMATEDHDFEEINYFTINDSKIKWKKESKGPVGRLSTEGLEDVYTELKSKIGLGTTADYLLHLFENAYLKHTNLADATRYLTNELFKEYGLVIVDADDKSLKNLFVPYIKNELLNQTSFEEVSKTNQLLKNYTIQVNPRAINFFYMKNNLRERIVLENDTYKVLNTSIEFSKEEILNEIQNAPEKFSPNVILRPLYQEVLLPNLGYIGGGGEIAYWLQLKSNFEANNISFPILQLRNSALIATEKQVKKLDKLQLTWKEIFLPTDHLTSIKVKQLSTVSFNFDNQIAFLKEQFKVLENIAIQTDASFMGAVKAQETKQIKGLKNLEKRLLKAEKRKYSEELNQIVNLKNELFPNGNLQERVSNFSTFYDVNFISICCAKFNPFVAEFTLLIS</sequence>
<evidence type="ECO:0000256" key="2">
    <source>
        <dbReference type="HAMAP-Rule" id="MF_01867"/>
    </source>
</evidence>
<dbReference type="HAMAP" id="MF_01867">
    <property type="entry name" value="BshC"/>
    <property type="match status" value="1"/>
</dbReference>
<dbReference type="HOGENOM" id="CLU_022249_2_0_10"/>
<dbReference type="eggNOG" id="COG4365">
    <property type="taxonomic scope" value="Bacteria"/>
</dbReference>
<dbReference type="InterPro" id="IPR055399">
    <property type="entry name" value="CC_BshC"/>
</dbReference>
<organism evidence="5 6">
    <name type="scientific">Flavobacterium indicum (strain DSM 17447 / CIP 109464 / GPTSA100-9)</name>
    <dbReference type="NCBI Taxonomy" id="1094466"/>
    <lineage>
        <taxon>Bacteria</taxon>
        <taxon>Pseudomonadati</taxon>
        <taxon>Bacteroidota</taxon>
        <taxon>Flavobacteriia</taxon>
        <taxon>Flavobacteriales</taxon>
        <taxon>Flavobacteriaceae</taxon>
        <taxon>Flavobacterium</taxon>
    </lineage>
</organism>
<reference evidence="6" key="2">
    <citation type="submission" date="2012-03" db="EMBL/GenBank/DDBJ databases">
        <title>Complete genome sequence of Flavobacterium indicum GPTSA100-9T, isolated from warm spring water.</title>
        <authorList>
            <person name="Barbier P."/>
            <person name="Houel A."/>
            <person name="Loux V."/>
            <person name="Poulain J."/>
            <person name="Bernardet J.-F."/>
            <person name="Touchon M."/>
            <person name="Duchaud E."/>
        </authorList>
    </citation>
    <scope>NUCLEOTIDE SEQUENCE [LARGE SCALE GENOMIC DNA]</scope>
    <source>
        <strain evidence="6">DSM 17447 / CIP 109464 / GPTSA100-9</strain>
    </source>
</reference>
<dbReference type="PIRSF" id="PIRSF012535">
    <property type="entry name" value="UCP012535"/>
    <property type="match status" value="1"/>
</dbReference>
<evidence type="ECO:0000259" key="4">
    <source>
        <dbReference type="Pfam" id="PF24850"/>
    </source>
</evidence>
<evidence type="ECO:0000256" key="1">
    <source>
        <dbReference type="ARBA" id="ARBA00022598"/>
    </source>
</evidence>
<feature type="domain" description="Bacillithiol biosynthesis BshC C-terminal coiled-coil" evidence="4">
    <location>
        <begin position="373"/>
        <end position="524"/>
    </location>
</feature>
<feature type="domain" description="Bacillithiol biosynthesis BshC N-terminal Rossmann-like" evidence="3">
    <location>
        <begin position="1"/>
        <end position="371"/>
    </location>
</feature>